<evidence type="ECO:0000256" key="3">
    <source>
        <dbReference type="ARBA" id="ARBA00022448"/>
    </source>
</evidence>
<keyword evidence="3 14" id="KW-0813">Transport</keyword>
<dbReference type="PROSITE" id="PS01156">
    <property type="entry name" value="TONB_DEPENDENT_REC_2"/>
    <property type="match status" value="1"/>
</dbReference>
<dbReference type="Proteomes" id="UP001059607">
    <property type="component" value="Chromosome"/>
</dbReference>
<dbReference type="InterPro" id="IPR037066">
    <property type="entry name" value="Plug_dom_sf"/>
</dbReference>
<proteinExistence type="inferred from homology"/>
<evidence type="ECO:0000256" key="4">
    <source>
        <dbReference type="ARBA" id="ARBA00022452"/>
    </source>
</evidence>
<evidence type="ECO:0000256" key="8">
    <source>
        <dbReference type="ARBA" id="ARBA00023004"/>
    </source>
</evidence>
<evidence type="ECO:0000259" key="18">
    <source>
        <dbReference type="Pfam" id="PF00593"/>
    </source>
</evidence>
<reference evidence="20" key="1">
    <citation type="submission" date="2022-07" db="EMBL/GenBank/DDBJ databases">
        <title>Pseudomonas nunamit sp. nov. an antifungal species isolated from Greenland.</title>
        <authorList>
            <person name="Ntana F."/>
            <person name="Hennessy R.C."/>
            <person name="Zervas A."/>
            <person name="Stougaard P."/>
        </authorList>
    </citation>
    <scope>NUCLEOTIDE SEQUENCE</scope>
    <source>
        <strain evidence="20">In5</strain>
    </source>
</reference>
<dbReference type="Pfam" id="PF00593">
    <property type="entry name" value="TonB_dep_Rec_b-barrel"/>
    <property type="match status" value="1"/>
</dbReference>
<feature type="chain" id="PRO_5047194031" evidence="17">
    <location>
        <begin position="32"/>
        <end position="718"/>
    </location>
</feature>
<evidence type="ECO:0000259" key="19">
    <source>
        <dbReference type="Pfam" id="PF07715"/>
    </source>
</evidence>
<evidence type="ECO:0000256" key="16">
    <source>
        <dbReference type="RuleBase" id="RU003357"/>
    </source>
</evidence>
<feature type="domain" description="TonB-dependent receptor-like beta-barrel" evidence="18">
    <location>
        <begin position="252"/>
        <end position="683"/>
    </location>
</feature>
<dbReference type="Pfam" id="PF07715">
    <property type="entry name" value="Plug"/>
    <property type="match status" value="1"/>
</dbReference>
<dbReference type="PROSITE" id="PS52016">
    <property type="entry name" value="TONB_DEPENDENT_REC_3"/>
    <property type="match status" value="1"/>
</dbReference>
<dbReference type="InterPro" id="IPR010105">
    <property type="entry name" value="TonB_sidphr_rcpt"/>
</dbReference>
<evidence type="ECO:0000256" key="11">
    <source>
        <dbReference type="ARBA" id="ARBA00023136"/>
    </source>
</evidence>
<evidence type="ECO:0000256" key="15">
    <source>
        <dbReference type="PROSITE-ProRule" id="PRU10144"/>
    </source>
</evidence>
<dbReference type="InterPro" id="IPR036942">
    <property type="entry name" value="Beta-barrel_TonB_sf"/>
</dbReference>
<keyword evidence="4 14" id="KW-1134">Transmembrane beta strand</keyword>
<evidence type="ECO:0000256" key="6">
    <source>
        <dbReference type="ARBA" id="ARBA00022692"/>
    </source>
</evidence>
<evidence type="ECO:0000256" key="14">
    <source>
        <dbReference type="PROSITE-ProRule" id="PRU01360"/>
    </source>
</evidence>
<dbReference type="Gene3D" id="2.40.170.20">
    <property type="entry name" value="TonB-dependent receptor, beta-barrel domain"/>
    <property type="match status" value="1"/>
</dbReference>
<dbReference type="EMBL" id="CP101125">
    <property type="protein sequence ID" value="UTO17586.1"/>
    <property type="molecule type" value="Genomic_DNA"/>
</dbReference>
<sequence>MLGHQPQSRTPFSPGLLAVAIYFASTHAAIAAETANPPATLVLDATSITSEQLGATTEGTGSYTTGPMQTATKLPLTMRETPQAVTVITRQRMDDQAMTSVNDVVKNTPGLFLSQSSGPGRQTYSSRGFDIDNIMYDGLPSSYSGYTMGVQPNLAMFDRVEVIRGATGLVTGAGNPSAAINMVRKRPTFTPQLSLTGAAGSWDDYRGEFDASGPLNDSGTLRGRMVGSYRDADSFRDKEQSDHGLFYGIAEADLSDSTTASLGFSRQEDQTNFFWGGLPLGTDGHHLNLPRSTYPGTDWENKKLRVDTVFGDIEHSFDNDWKLHFAGSTSTLDGMFSGTYLSRYDGPLETTAWQSRQDEKQTAFDTYASGPVEAFGRTHEVVIGTSKRIYDNTSKNYSPYDTGLPIGAPKPDFVRDGKTHNITTQDAVYLTTRLSLADPLTLILGGRLDWYDYDDRSGDGDYKVTRNLTRYGGLIYKLDDHHSVYASYTDIFTPQTSQDLSGKLLDPIVGENYEIGIKGEYFDGALNASLAVFQTDQKNRSTEAATQLGCPVLTCYEASGLVRSQGIDMELQGALTENWQVGAGYTYTRAHYIKDSDPANKNQRFETDTPEHLFKLSTVYHLQGQLEKLRVGGNVYWQSRMYNDVAVANGTYRLEQGSYAVADLMAGYQVTKHLDLQLNANNIFDRVYYAAIGSSTVWGSTDTYGDPRSYRLTAKYSF</sequence>
<evidence type="ECO:0000256" key="9">
    <source>
        <dbReference type="ARBA" id="ARBA00023065"/>
    </source>
</evidence>
<keyword evidence="7 17" id="KW-0732">Signal</keyword>
<protein>
    <submittedName>
        <fullName evidence="20">TonB-dependent siderophore receptor</fullName>
    </submittedName>
</protein>
<dbReference type="InterPro" id="IPR010917">
    <property type="entry name" value="TonB_rcpt_CS"/>
</dbReference>
<keyword evidence="11 14" id="KW-0472">Membrane</keyword>
<keyword evidence="5" id="KW-0410">Iron transport</keyword>
<dbReference type="PANTHER" id="PTHR32552:SF74">
    <property type="entry name" value="HYDROXAMATE SIDEROPHORE RECEPTOR FHUE"/>
    <property type="match status" value="1"/>
</dbReference>
<evidence type="ECO:0000256" key="2">
    <source>
        <dbReference type="ARBA" id="ARBA00009810"/>
    </source>
</evidence>
<dbReference type="Gene3D" id="2.170.130.10">
    <property type="entry name" value="TonB-dependent receptor, plug domain"/>
    <property type="match status" value="1"/>
</dbReference>
<gene>
    <name evidence="20" type="ORF">NK667_14910</name>
</gene>
<dbReference type="CDD" id="cd01347">
    <property type="entry name" value="ligand_gated_channel"/>
    <property type="match status" value="1"/>
</dbReference>
<dbReference type="NCBIfam" id="TIGR01783">
    <property type="entry name" value="TonB-siderophor"/>
    <property type="match status" value="1"/>
</dbReference>
<evidence type="ECO:0000313" key="21">
    <source>
        <dbReference type="Proteomes" id="UP001059607"/>
    </source>
</evidence>
<keyword evidence="13 14" id="KW-0998">Cell outer membrane</keyword>
<evidence type="ECO:0000256" key="12">
    <source>
        <dbReference type="ARBA" id="ARBA00023170"/>
    </source>
</evidence>
<evidence type="ECO:0000313" key="20">
    <source>
        <dbReference type="EMBL" id="UTO17586.1"/>
    </source>
</evidence>
<dbReference type="InterPro" id="IPR012910">
    <property type="entry name" value="Plug_dom"/>
</dbReference>
<feature type="signal peptide" evidence="17">
    <location>
        <begin position="1"/>
        <end position="31"/>
    </location>
</feature>
<dbReference type="InterPro" id="IPR039426">
    <property type="entry name" value="TonB-dep_rcpt-like"/>
</dbReference>
<feature type="domain" description="TonB-dependent receptor plug" evidence="19">
    <location>
        <begin position="78"/>
        <end position="177"/>
    </location>
</feature>
<evidence type="ECO:0000256" key="7">
    <source>
        <dbReference type="ARBA" id="ARBA00022729"/>
    </source>
</evidence>
<organism evidence="20 21">
    <name type="scientific">Pseudomonas nunensis</name>
    <dbReference type="NCBI Taxonomy" id="2961896"/>
    <lineage>
        <taxon>Bacteria</taxon>
        <taxon>Pseudomonadati</taxon>
        <taxon>Pseudomonadota</taxon>
        <taxon>Gammaproteobacteria</taxon>
        <taxon>Pseudomonadales</taxon>
        <taxon>Pseudomonadaceae</taxon>
        <taxon>Pseudomonas</taxon>
    </lineage>
</organism>
<dbReference type="SUPFAM" id="SSF56935">
    <property type="entry name" value="Porins"/>
    <property type="match status" value="1"/>
</dbReference>
<evidence type="ECO:0000256" key="1">
    <source>
        <dbReference type="ARBA" id="ARBA00004571"/>
    </source>
</evidence>
<keyword evidence="6 14" id="KW-0812">Transmembrane</keyword>
<keyword evidence="8" id="KW-0408">Iron</keyword>
<evidence type="ECO:0000256" key="13">
    <source>
        <dbReference type="ARBA" id="ARBA00023237"/>
    </source>
</evidence>
<evidence type="ECO:0000256" key="5">
    <source>
        <dbReference type="ARBA" id="ARBA00022496"/>
    </source>
</evidence>
<keyword evidence="9" id="KW-0406">Ion transport</keyword>
<feature type="short sequence motif" description="TonB C-terminal box" evidence="15">
    <location>
        <begin position="701"/>
        <end position="718"/>
    </location>
</feature>
<keyword evidence="21" id="KW-1185">Reference proteome</keyword>
<comment type="subcellular location">
    <subcellularLocation>
        <location evidence="1 14">Cell outer membrane</location>
        <topology evidence="1 14">Multi-pass membrane protein</topology>
    </subcellularLocation>
</comment>
<dbReference type="PANTHER" id="PTHR32552">
    <property type="entry name" value="FERRICHROME IRON RECEPTOR-RELATED"/>
    <property type="match status" value="1"/>
</dbReference>
<evidence type="ECO:0000256" key="10">
    <source>
        <dbReference type="ARBA" id="ARBA00023077"/>
    </source>
</evidence>
<dbReference type="RefSeq" id="WP_054615257.1">
    <property type="nucleotide sequence ID" value="NZ_CP101125.1"/>
</dbReference>
<accession>A0ABY5EPE9</accession>
<name>A0ABY5EPE9_9PSED</name>
<evidence type="ECO:0000256" key="17">
    <source>
        <dbReference type="SAM" id="SignalP"/>
    </source>
</evidence>
<keyword evidence="12 20" id="KW-0675">Receptor</keyword>
<keyword evidence="10 16" id="KW-0798">TonB box</keyword>
<dbReference type="InterPro" id="IPR000531">
    <property type="entry name" value="Beta-barrel_TonB"/>
</dbReference>
<comment type="similarity">
    <text evidence="2 14 16">Belongs to the TonB-dependent receptor family.</text>
</comment>